<name>A0ABP4GJC5_9MICO</name>
<sequence length="312" mass="35080">MQRITGTFGFPADISVPPNVFRSSRRWQKQQLAYVLANFTHVIYESEMPLFGELFSGGVEAEVEKLRSHGIHVVMLSHGSDLRSPDLHRERDRWSPFHESNPRADRFRAIAEKNRASLERLGAPVLVTTPDLLGDWPSATWVPLVVEPERWENESPVLVRSRPLVLHAPSNAWIKGSELIEPVLTRLHDAGIIEYKRVAGVPSAEMPALYREADIVLEQFRIGTYSVTAVEALAAGRIVIAHLFPDVREHAESVTGLAVPVIDATVDTLEATLRTICADRERFIEHAKRGPEFVREVHDGRRSAVVLEAFLR</sequence>
<dbReference type="Proteomes" id="UP001500943">
    <property type="component" value="Unassembled WGS sequence"/>
</dbReference>
<dbReference type="SUPFAM" id="SSF53756">
    <property type="entry name" value="UDP-Glycosyltransferase/glycogen phosphorylase"/>
    <property type="match status" value="1"/>
</dbReference>
<gene>
    <name evidence="1" type="ORF">GCM10009655_27050</name>
</gene>
<evidence type="ECO:0000313" key="1">
    <source>
        <dbReference type="EMBL" id="GAA1226950.1"/>
    </source>
</evidence>
<dbReference type="EMBL" id="BAAAKW010000068">
    <property type="protein sequence ID" value="GAA1226950.1"/>
    <property type="molecule type" value="Genomic_DNA"/>
</dbReference>
<keyword evidence="2" id="KW-1185">Reference proteome</keyword>
<proteinExistence type="predicted"/>
<protein>
    <recommendedName>
        <fullName evidence="3">Glycosyltransferase</fullName>
    </recommendedName>
</protein>
<organism evidence="1 2">
    <name type="scientific">Rhodoglobus aureus</name>
    <dbReference type="NCBI Taxonomy" id="191497"/>
    <lineage>
        <taxon>Bacteria</taxon>
        <taxon>Bacillati</taxon>
        <taxon>Actinomycetota</taxon>
        <taxon>Actinomycetes</taxon>
        <taxon>Micrococcales</taxon>
        <taxon>Microbacteriaceae</taxon>
        <taxon>Rhodoglobus</taxon>
    </lineage>
</organism>
<dbReference type="Gene3D" id="3.40.50.2000">
    <property type="entry name" value="Glycogen Phosphorylase B"/>
    <property type="match status" value="1"/>
</dbReference>
<comment type="caution">
    <text evidence="1">The sequence shown here is derived from an EMBL/GenBank/DDBJ whole genome shotgun (WGS) entry which is preliminary data.</text>
</comment>
<accession>A0ABP4GJC5</accession>
<reference evidence="2" key="1">
    <citation type="journal article" date="2019" name="Int. J. Syst. Evol. Microbiol.">
        <title>The Global Catalogue of Microorganisms (GCM) 10K type strain sequencing project: providing services to taxonomists for standard genome sequencing and annotation.</title>
        <authorList>
            <consortium name="The Broad Institute Genomics Platform"/>
            <consortium name="The Broad Institute Genome Sequencing Center for Infectious Disease"/>
            <person name="Wu L."/>
            <person name="Ma J."/>
        </authorList>
    </citation>
    <scope>NUCLEOTIDE SEQUENCE [LARGE SCALE GENOMIC DNA]</scope>
    <source>
        <strain evidence="2">JCM 12762</strain>
    </source>
</reference>
<evidence type="ECO:0000313" key="2">
    <source>
        <dbReference type="Proteomes" id="UP001500943"/>
    </source>
</evidence>
<evidence type="ECO:0008006" key="3">
    <source>
        <dbReference type="Google" id="ProtNLM"/>
    </source>
</evidence>